<protein>
    <recommendedName>
        <fullName evidence="4">Ankyrin repeat domain-containing protein</fullName>
    </recommendedName>
</protein>
<keyword evidence="3" id="KW-1185">Reference proteome</keyword>
<sequence length="336" mass="38651">MIILLFSTNLSYADEFLLNNSDQVDDANRVEAKESESPIAPESYVLNLNNKQIPVNENLSVDQQNMESEDFVRLLPNENFEEDKDSSLQEEKDIEVFDLESRKNDHKEELDDNIEPNKNPLPQVQQDPDISIADKPDKDNKTSKKGNDTSRNLDSDKIKDSDEENAEAFKFLQLEDLFKDEIAVWKYKKAPNMAIYGKLSENNNNHLPRAIYLQDYNQQIYYCIIENDLSGLRAIVNKLEDIGMDDIFALQPDSIHDLLTFAMKTGKRDIVNFLLYKGAVFNANNSSELLSIAIQHGYFDLAESIKSIRDSSFKKINNDPNSDMYKWAIKVKHHKS</sequence>
<feature type="compositionally biased region" description="Basic and acidic residues" evidence="1">
    <location>
        <begin position="132"/>
        <end position="160"/>
    </location>
</feature>
<proteinExistence type="predicted"/>
<name>A0A8J3MP17_9RICK</name>
<gene>
    <name evidence="2" type="ORF">sL5_05460</name>
</gene>
<dbReference type="AlphaFoldDB" id="A0A8J3MP17"/>
<evidence type="ECO:0000256" key="1">
    <source>
        <dbReference type="SAM" id="MobiDB-lite"/>
    </source>
</evidence>
<comment type="caution">
    <text evidence="2">The sequence shown here is derived from an EMBL/GenBank/DDBJ whole genome shotgun (WGS) entry which is preliminary data.</text>
</comment>
<dbReference type="Proteomes" id="UP000637906">
    <property type="component" value="Unassembled WGS sequence"/>
</dbReference>
<feature type="compositionally biased region" description="Basic and acidic residues" evidence="1">
    <location>
        <begin position="85"/>
        <end position="109"/>
    </location>
</feature>
<accession>A0A8J3MP17</accession>
<evidence type="ECO:0008006" key="4">
    <source>
        <dbReference type="Google" id="ProtNLM"/>
    </source>
</evidence>
<reference evidence="2 3" key="1">
    <citation type="journal article" date="2021" name="Microb. Ecol.">
        <title>Candidatus Mesenet longicola: Novel Endosymbionts of Brontispa longissima that Induce Cytoplasmic Incompatibility.</title>
        <authorList>
            <person name="Takano S."/>
            <person name="Gotoh Y."/>
            <person name="Hayashi T."/>
        </authorList>
    </citation>
    <scope>NUCLEOTIDE SEQUENCE [LARGE SCALE GENOMIC DNA]</scope>
    <source>
        <strain evidence="2">L5</strain>
    </source>
</reference>
<evidence type="ECO:0000313" key="3">
    <source>
        <dbReference type="Proteomes" id="UP000637906"/>
    </source>
</evidence>
<organism evidence="2 3">
    <name type="scientific">Candidatus Mesenet longicola</name>
    <dbReference type="NCBI Taxonomy" id="1892558"/>
    <lineage>
        <taxon>Bacteria</taxon>
        <taxon>Pseudomonadati</taxon>
        <taxon>Pseudomonadota</taxon>
        <taxon>Alphaproteobacteria</taxon>
        <taxon>Rickettsiales</taxon>
        <taxon>Anaplasmataceae</taxon>
        <taxon>Candidatus Mesenet</taxon>
    </lineage>
</organism>
<evidence type="ECO:0000313" key="2">
    <source>
        <dbReference type="EMBL" id="GHM59553.1"/>
    </source>
</evidence>
<feature type="region of interest" description="Disordered" evidence="1">
    <location>
        <begin position="80"/>
        <end position="160"/>
    </location>
</feature>
<dbReference type="EMBL" id="BNGU01000018">
    <property type="protein sequence ID" value="GHM59553.1"/>
    <property type="molecule type" value="Genomic_DNA"/>
</dbReference>